<dbReference type="PANTHER" id="PTHR45138:SF9">
    <property type="entry name" value="DIGUANYLATE CYCLASE DGCM-RELATED"/>
    <property type="match status" value="1"/>
</dbReference>
<keyword evidence="4" id="KW-1133">Transmembrane helix</keyword>
<comment type="catalytic activity">
    <reaction evidence="2">
        <text>2 GTP = 3',3'-c-di-GMP + 2 diphosphate</text>
        <dbReference type="Rhea" id="RHEA:24898"/>
        <dbReference type="ChEBI" id="CHEBI:33019"/>
        <dbReference type="ChEBI" id="CHEBI:37565"/>
        <dbReference type="ChEBI" id="CHEBI:58805"/>
        <dbReference type="EC" id="2.7.7.65"/>
    </reaction>
</comment>
<dbReference type="EMBL" id="JH600068">
    <property type="protein sequence ID" value="EIG55460.1"/>
    <property type="molecule type" value="Genomic_DNA"/>
</dbReference>
<dbReference type="eggNOG" id="COG2984">
    <property type="taxonomic scope" value="Bacteria"/>
</dbReference>
<dbReference type="SUPFAM" id="SSF55073">
    <property type="entry name" value="Nucleotide cyclase"/>
    <property type="match status" value="1"/>
</dbReference>
<dbReference type="SMART" id="SM00267">
    <property type="entry name" value="GGDEF"/>
    <property type="match status" value="1"/>
</dbReference>
<feature type="coiled-coil region" evidence="3">
    <location>
        <begin position="398"/>
        <end position="425"/>
    </location>
</feature>
<dbReference type="GO" id="GO:0052621">
    <property type="term" value="F:diguanylate cyclase activity"/>
    <property type="evidence" value="ECO:0007669"/>
    <property type="project" value="UniProtKB-EC"/>
</dbReference>
<dbReference type="AlphaFoldDB" id="I2Q6Q4"/>
<sequence>MHAATRISVILATLLALALVLPPLSWCAPIKNVLVLHNFNHDYPAIAAYDQGLRDVLQASKRYDFRISTEYLNLPSFEKSPDYLPDTARYLLEKYSILRPDAVIVDRAVLPLYTTYLATAFPDARAVLLDEGRPVQAGSLPSHGVSTGRGLSEADIEKNFDLILRLRPGTRQVYIVLGASSQERLIATQMRAVAAKYAGRLSFVITDALSHADLLRTVAAAPADAAILFSRFALDAAGESHIPFRILREVCAIAPVPVFAMVRHFVGDGIVGGYAYALDDFGRYAARRLLESFDPQASAAAAPTEAVHGEYVFDWRALKRWHIAESLLPAGSRVVFRQETLWQAHRALIVAGVALVIAETFLILGLVANRVRRKRAESALVALNASLEARVLDRTRELHESNGQLQAAKEELESLNSRLQRTSRTDSLTGLANRRHAQERLDTLFRLFSRQGTVFSVALLDVDFFKKVNDAHGHETGDTLLRLLARDMLARTRSEDTVARWGGEEFLLLLPRTAGEDAFSLVERLRRGIADTGFPGPGGPLAVTVTIGLATVRPGDVVEDVLRRADAALYRGKAAGRNRVVSG</sequence>
<dbReference type="PANTHER" id="PTHR45138">
    <property type="entry name" value="REGULATORY COMPONENTS OF SENSORY TRANSDUCTION SYSTEM"/>
    <property type="match status" value="1"/>
</dbReference>
<evidence type="ECO:0000256" key="2">
    <source>
        <dbReference type="ARBA" id="ARBA00034247"/>
    </source>
</evidence>
<dbReference type="HOGENOM" id="CLU_467511_0_0_7"/>
<dbReference type="STRING" id="596152.DesU5LDRAFT_3849"/>
<keyword evidence="4" id="KW-0472">Membrane</keyword>
<gene>
    <name evidence="6" type="ORF">DesU5LDRAFT_3849</name>
</gene>
<dbReference type="eggNOG" id="COG3706">
    <property type="taxonomic scope" value="Bacteria"/>
</dbReference>
<dbReference type="InterPro" id="IPR000160">
    <property type="entry name" value="GGDEF_dom"/>
</dbReference>
<feature type="transmembrane region" description="Helical" evidence="4">
    <location>
        <begin position="347"/>
        <end position="368"/>
    </location>
</feature>
<name>I2Q6Q4_9BACT</name>
<dbReference type="InterPro" id="IPR050469">
    <property type="entry name" value="Diguanylate_Cyclase"/>
</dbReference>
<dbReference type="Pfam" id="PF00990">
    <property type="entry name" value="GGDEF"/>
    <property type="match status" value="1"/>
</dbReference>
<dbReference type="FunFam" id="3.30.70.270:FF:000001">
    <property type="entry name" value="Diguanylate cyclase domain protein"/>
    <property type="match status" value="1"/>
</dbReference>
<feature type="domain" description="GGDEF" evidence="5">
    <location>
        <begin position="453"/>
        <end position="583"/>
    </location>
</feature>
<evidence type="ECO:0000259" key="5">
    <source>
        <dbReference type="PROSITE" id="PS50887"/>
    </source>
</evidence>
<dbReference type="PROSITE" id="PS50887">
    <property type="entry name" value="GGDEF"/>
    <property type="match status" value="1"/>
</dbReference>
<evidence type="ECO:0000313" key="6">
    <source>
        <dbReference type="EMBL" id="EIG55460.1"/>
    </source>
</evidence>
<keyword evidence="3" id="KW-0175">Coiled coil</keyword>
<dbReference type="InterPro" id="IPR043128">
    <property type="entry name" value="Rev_trsase/Diguanyl_cyclase"/>
</dbReference>
<dbReference type="Gene3D" id="3.40.50.2300">
    <property type="match status" value="1"/>
</dbReference>
<evidence type="ECO:0000256" key="4">
    <source>
        <dbReference type="SAM" id="Phobius"/>
    </source>
</evidence>
<organism evidence="6">
    <name type="scientific">Desulfovibrio sp. U5L</name>
    <dbReference type="NCBI Taxonomy" id="596152"/>
    <lineage>
        <taxon>Bacteria</taxon>
        <taxon>Pseudomonadati</taxon>
        <taxon>Thermodesulfobacteriota</taxon>
        <taxon>Desulfovibrionia</taxon>
        <taxon>Desulfovibrionales</taxon>
        <taxon>Desulfovibrionaceae</taxon>
        <taxon>Desulfovibrio</taxon>
    </lineage>
</organism>
<dbReference type="NCBIfam" id="TIGR00254">
    <property type="entry name" value="GGDEF"/>
    <property type="match status" value="1"/>
</dbReference>
<dbReference type="InterPro" id="IPR029787">
    <property type="entry name" value="Nucleotide_cyclase"/>
</dbReference>
<reference evidence="6" key="1">
    <citation type="submission" date="2011-11" db="EMBL/GenBank/DDBJ databases">
        <title>Improved High-Quality Draft sequence of Desulfovibrio sp. U5L.</title>
        <authorList>
            <consortium name="US DOE Joint Genome Institute"/>
            <person name="Lucas S."/>
            <person name="Han J."/>
            <person name="Lapidus A."/>
            <person name="Cheng J.-F."/>
            <person name="Goodwin L."/>
            <person name="Pitluck S."/>
            <person name="Peters L."/>
            <person name="Ovchinnikova G."/>
            <person name="Held B."/>
            <person name="Detter J.C."/>
            <person name="Han C."/>
            <person name="Tapia R."/>
            <person name="Land M."/>
            <person name="Hauser L."/>
            <person name="Kyrpides N."/>
            <person name="Ivanova N."/>
            <person name="Pagani I."/>
            <person name="Gabster J."/>
            <person name="Walker C."/>
            <person name="Stolyar S."/>
            <person name="Stahl D."/>
            <person name="Arkin A."/>
            <person name="Dehal P."/>
            <person name="Hazen T."/>
            <person name="Woyke T."/>
        </authorList>
    </citation>
    <scope>NUCLEOTIDE SEQUENCE [LARGE SCALE GENOMIC DNA]</scope>
    <source>
        <strain evidence="6">U5L</strain>
    </source>
</reference>
<accession>I2Q6Q4</accession>
<dbReference type="EC" id="2.7.7.65" evidence="1"/>
<evidence type="ECO:0000256" key="1">
    <source>
        <dbReference type="ARBA" id="ARBA00012528"/>
    </source>
</evidence>
<proteinExistence type="predicted"/>
<evidence type="ECO:0000256" key="3">
    <source>
        <dbReference type="SAM" id="Coils"/>
    </source>
</evidence>
<protein>
    <recommendedName>
        <fullName evidence="1">diguanylate cyclase</fullName>
        <ecNumber evidence="1">2.7.7.65</ecNumber>
    </recommendedName>
</protein>
<dbReference type="CDD" id="cd01949">
    <property type="entry name" value="GGDEF"/>
    <property type="match status" value="1"/>
</dbReference>
<dbReference type="Gene3D" id="3.30.70.270">
    <property type="match status" value="1"/>
</dbReference>
<keyword evidence="4" id="KW-0812">Transmembrane</keyword>
<dbReference type="OrthoDB" id="9812260at2"/>